<feature type="transmembrane region" description="Helical" evidence="6">
    <location>
        <begin position="240"/>
        <end position="262"/>
    </location>
</feature>
<reference evidence="8" key="1">
    <citation type="submission" date="2019-08" db="EMBL/GenBank/DDBJ databases">
        <authorList>
            <person name="Kucharzyk K."/>
            <person name="Murdoch R.W."/>
            <person name="Higgins S."/>
            <person name="Loffler F."/>
        </authorList>
    </citation>
    <scope>NUCLEOTIDE SEQUENCE</scope>
</reference>
<dbReference type="NCBIfam" id="TIGR00704">
    <property type="entry name" value="NaPi_cotrn_rel"/>
    <property type="match status" value="1"/>
</dbReference>
<dbReference type="Pfam" id="PF02690">
    <property type="entry name" value="Na_Pi_cotrans"/>
    <property type="match status" value="2"/>
</dbReference>
<keyword evidence="2" id="KW-1003">Cell membrane</keyword>
<feature type="domain" description="PhoU" evidence="7">
    <location>
        <begin position="446"/>
        <end position="531"/>
    </location>
</feature>
<proteinExistence type="predicted"/>
<dbReference type="GO" id="GO:0005436">
    <property type="term" value="F:sodium:phosphate symporter activity"/>
    <property type="evidence" value="ECO:0007669"/>
    <property type="project" value="InterPro"/>
</dbReference>
<evidence type="ECO:0000256" key="4">
    <source>
        <dbReference type="ARBA" id="ARBA00022989"/>
    </source>
</evidence>
<comment type="caution">
    <text evidence="8">The sequence shown here is derived from an EMBL/GenBank/DDBJ whole genome shotgun (WGS) entry which is preliminary data.</text>
</comment>
<keyword evidence="5 6" id="KW-0472">Membrane</keyword>
<keyword evidence="3 6" id="KW-0812">Transmembrane</keyword>
<feature type="transmembrane region" description="Helical" evidence="6">
    <location>
        <begin position="130"/>
        <end position="149"/>
    </location>
</feature>
<protein>
    <recommendedName>
        <fullName evidence="7">PhoU domain-containing protein</fullName>
    </recommendedName>
</protein>
<keyword evidence="4 6" id="KW-1133">Transmembrane helix</keyword>
<dbReference type="PANTHER" id="PTHR10010:SF46">
    <property type="entry name" value="SODIUM-DEPENDENT PHOSPHATE TRANSPORT PROTEIN 2B"/>
    <property type="match status" value="1"/>
</dbReference>
<dbReference type="NCBIfam" id="NF037997">
    <property type="entry name" value="Na_Pi_symport"/>
    <property type="match status" value="1"/>
</dbReference>
<name>A0A644UIW6_9ZZZZ</name>
<dbReference type="PANTHER" id="PTHR10010">
    <property type="entry name" value="SOLUTE CARRIER FAMILY 34 SODIUM PHOSPHATE , MEMBER 2-RELATED"/>
    <property type="match status" value="1"/>
</dbReference>
<dbReference type="InterPro" id="IPR004633">
    <property type="entry name" value="NaPi_cotrn-rel/YqeW-like"/>
</dbReference>
<dbReference type="InterPro" id="IPR003841">
    <property type="entry name" value="Na/Pi_transpt"/>
</dbReference>
<evidence type="ECO:0000256" key="5">
    <source>
        <dbReference type="ARBA" id="ARBA00023136"/>
    </source>
</evidence>
<dbReference type="SUPFAM" id="SSF109755">
    <property type="entry name" value="PhoU-like"/>
    <property type="match status" value="1"/>
</dbReference>
<evidence type="ECO:0000313" key="8">
    <source>
        <dbReference type="EMBL" id="MPL78947.1"/>
    </source>
</evidence>
<organism evidence="8">
    <name type="scientific">bioreactor metagenome</name>
    <dbReference type="NCBI Taxonomy" id="1076179"/>
    <lineage>
        <taxon>unclassified sequences</taxon>
        <taxon>metagenomes</taxon>
        <taxon>ecological metagenomes</taxon>
    </lineage>
</organism>
<dbReference type="InterPro" id="IPR026022">
    <property type="entry name" value="PhoU_dom"/>
</dbReference>
<evidence type="ECO:0000256" key="3">
    <source>
        <dbReference type="ARBA" id="ARBA00022692"/>
    </source>
</evidence>
<comment type="subcellular location">
    <subcellularLocation>
        <location evidence="1">Cell membrane</location>
        <topology evidence="1">Multi-pass membrane protein</topology>
    </subcellularLocation>
</comment>
<dbReference type="AlphaFoldDB" id="A0A644UIW6"/>
<dbReference type="GO" id="GO:0005886">
    <property type="term" value="C:plasma membrane"/>
    <property type="evidence" value="ECO:0007669"/>
    <property type="project" value="UniProtKB-SubCell"/>
</dbReference>
<dbReference type="InterPro" id="IPR038078">
    <property type="entry name" value="PhoU-like_sf"/>
</dbReference>
<dbReference type="Pfam" id="PF01895">
    <property type="entry name" value="PhoU"/>
    <property type="match status" value="2"/>
</dbReference>
<feature type="domain" description="PhoU" evidence="7">
    <location>
        <begin position="342"/>
        <end position="428"/>
    </location>
</feature>
<dbReference type="Gene3D" id="1.20.58.220">
    <property type="entry name" value="Phosphate transport system protein phou homolog 2, domain 2"/>
    <property type="match status" value="1"/>
</dbReference>
<dbReference type="GO" id="GO:0044341">
    <property type="term" value="P:sodium-dependent phosphate transport"/>
    <property type="evidence" value="ECO:0007669"/>
    <property type="project" value="InterPro"/>
</dbReference>
<feature type="transmembrane region" description="Helical" evidence="6">
    <location>
        <begin position="44"/>
        <end position="71"/>
    </location>
</feature>
<evidence type="ECO:0000256" key="6">
    <source>
        <dbReference type="SAM" id="Phobius"/>
    </source>
</evidence>
<evidence type="ECO:0000256" key="1">
    <source>
        <dbReference type="ARBA" id="ARBA00004651"/>
    </source>
</evidence>
<sequence length="535" mass="58188">MLVYFFTFLGGLALFLYGMQLMGDGLQQAAGARLQKILEALTGVTVFGVALGAGVTAVLQSSSATTVMTVGLVNAGLLTLKQAFGIVMGANIGTTVTAQLIAFKLTDYITLILAIGFVMQAFCTRRKVKYFGQVLLGFGILMLGMSMMSDSVSPLRQYAGFISFIQTFAVHPILGLCVGVLMTVVIQSSSATIGILIAMASQGLIPLEGAIPVLLGDNIGTCITAVMATLRANINAKRVALAHVLFNVVGSLIFLIFMDYFIKFVLTVSPENNIARQIANAHTAFNVLNTLLFLPFAGKFTDFIQVLMPGDDTCVSRKPQFLNDDMLSTPAIAMSLATKEVVRMGNMAKTNIEQAFMAIDAFDSHKIAYVLEHEPAIDALEEDITCYLTKMSEKQMDTEMSARHTGLLHACNDIERIGDHAETIAKKVRNMHEDAVTFSPEAQQELRELGGLVLETCTKALAALENDDRELAQEALNISHQVKLNQKEIRKNHVTRLNEKICTPASGFVMLELLINMKRVSDHSKNISQLVLGEF</sequence>
<feature type="transmembrane region" description="Helical" evidence="6">
    <location>
        <begin position="161"/>
        <end position="186"/>
    </location>
</feature>
<accession>A0A644UIW6</accession>
<dbReference type="EMBL" id="VSSQ01000121">
    <property type="protein sequence ID" value="MPL78947.1"/>
    <property type="molecule type" value="Genomic_DNA"/>
</dbReference>
<gene>
    <name evidence="8" type="ORF">SDC9_24819</name>
</gene>
<evidence type="ECO:0000256" key="2">
    <source>
        <dbReference type="ARBA" id="ARBA00022475"/>
    </source>
</evidence>
<evidence type="ECO:0000259" key="7">
    <source>
        <dbReference type="Pfam" id="PF01895"/>
    </source>
</evidence>